<reference evidence="1" key="1">
    <citation type="submission" date="2018-02" db="EMBL/GenBank/DDBJ databases">
        <title>Rhizophora mucronata_Transcriptome.</title>
        <authorList>
            <person name="Meera S.P."/>
            <person name="Sreeshan A."/>
            <person name="Augustine A."/>
        </authorList>
    </citation>
    <scope>NUCLEOTIDE SEQUENCE</scope>
    <source>
        <tissue evidence="1">Leaf</tissue>
    </source>
</reference>
<accession>A0A2P2PR26</accession>
<proteinExistence type="predicted"/>
<dbReference type="EMBL" id="GGEC01076681">
    <property type="protein sequence ID" value="MBX57165.1"/>
    <property type="molecule type" value="Transcribed_RNA"/>
</dbReference>
<sequence>MACGLLATDGREDPLW</sequence>
<organism evidence="1">
    <name type="scientific">Rhizophora mucronata</name>
    <name type="common">Asiatic mangrove</name>
    <dbReference type="NCBI Taxonomy" id="61149"/>
    <lineage>
        <taxon>Eukaryota</taxon>
        <taxon>Viridiplantae</taxon>
        <taxon>Streptophyta</taxon>
        <taxon>Embryophyta</taxon>
        <taxon>Tracheophyta</taxon>
        <taxon>Spermatophyta</taxon>
        <taxon>Magnoliopsida</taxon>
        <taxon>eudicotyledons</taxon>
        <taxon>Gunneridae</taxon>
        <taxon>Pentapetalae</taxon>
        <taxon>rosids</taxon>
        <taxon>fabids</taxon>
        <taxon>Malpighiales</taxon>
        <taxon>Rhizophoraceae</taxon>
        <taxon>Rhizophora</taxon>
    </lineage>
</organism>
<protein>
    <submittedName>
        <fullName evidence="1">Uncharacterized protein</fullName>
    </submittedName>
</protein>
<evidence type="ECO:0000313" key="1">
    <source>
        <dbReference type="EMBL" id="MBX57165.1"/>
    </source>
</evidence>
<dbReference type="AlphaFoldDB" id="A0A2P2PR26"/>
<name>A0A2P2PR26_RHIMU</name>